<name>A0ABT6MG63_9NOCA</name>
<dbReference type="EMBL" id="JARXVC010000013">
    <property type="protein sequence ID" value="MDH6283301.1"/>
    <property type="molecule type" value="Genomic_DNA"/>
</dbReference>
<evidence type="ECO:0000256" key="1">
    <source>
        <dbReference type="ARBA" id="ARBA00004651"/>
    </source>
</evidence>
<feature type="transmembrane region" description="Helical" evidence="6">
    <location>
        <begin position="175"/>
        <end position="194"/>
    </location>
</feature>
<evidence type="ECO:0000256" key="2">
    <source>
        <dbReference type="ARBA" id="ARBA00022448"/>
    </source>
</evidence>
<feature type="transmembrane region" description="Helical" evidence="6">
    <location>
        <begin position="276"/>
        <end position="297"/>
    </location>
</feature>
<dbReference type="RefSeq" id="WP_280762575.1">
    <property type="nucleotide sequence ID" value="NZ_JARXVC010000013.1"/>
</dbReference>
<comment type="subcellular location">
    <subcellularLocation>
        <location evidence="1">Cell membrane</location>
        <topology evidence="1">Multi-pass membrane protein</topology>
    </subcellularLocation>
</comment>
<dbReference type="PRINTS" id="PR01036">
    <property type="entry name" value="TCRTETB"/>
</dbReference>
<evidence type="ECO:0000259" key="7">
    <source>
        <dbReference type="PROSITE" id="PS50850"/>
    </source>
</evidence>
<feature type="transmembrane region" description="Helical" evidence="6">
    <location>
        <begin position="146"/>
        <end position="169"/>
    </location>
</feature>
<dbReference type="PANTHER" id="PTHR42718:SF9">
    <property type="entry name" value="MAJOR FACILITATOR SUPERFAMILY MULTIDRUG TRANSPORTER MFSC"/>
    <property type="match status" value="1"/>
</dbReference>
<dbReference type="Pfam" id="PF07690">
    <property type="entry name" value="MFS_1"/>
    <property type="match status" value="1"/>
</dbReference>
<feature type="transmembrane region" description="Helical" evidence="6">
    <location>
        <begin position="115"/>
        <end position="134"/>
    </location>
</feature>
<evidence type="ECO:0000256" key="4">
    <source>
        <dbReference type="ARBA" id="ARBA00022989"/>
    </source>
</evidence>
<comment type="caution">
    <text evidence="8">The sequence shown here is derived from an EMBL/GenBank/DDBJ whole genome shotgun (WGS) entry which is preliminary data.</text>
</comment>
<dbReference type="InterPro" id="IPR020846">
    <property type="entry name" value="MFS_dom"/>
</dbReference>
<keyword evidence="4 6" id="KW-1133">Transmembrane helix</keyword>
<dbReference type="PANTHER" id="PTHR42718">
    <property type="entry name" value="MAJOR FACILITATOR SUPERFAMILY MULTIDRUG TRANSPORTER MFSC"/>
    <property type="match status" value="1"/>
</dbReference>
<evidence type="ECO:0000313" key="9">
    <source>
        <dbReference type="Proteomes" id="UP001160334"/>
    </source>
</evidence>
<feature type="transmembrane region" description="Helical" evidence="6">
    <location>
        <begin position="491"/>
        <end position="511"/>
    </location>
</feature>
<evidence type="ECO:0000313" key="8">
    <source>
        <dbReference type="EMBL" id="MDH6283301.1"/>
    </source>
</evidence>
<dbReference type="InterPro" id="IPR011701">
    <property type="entry name" value="MFS"/>
</dbReference>
<feature type="transmembrane region" description="Helical" evidence="6">
    <location>
        <begin position="206"/>
        <end position="224"/>
    </location>
</feature>
<feature type="transmembrane region" description="Helical" evidence="6">
    <location>
        <begin position="337"/>
        <end position="357"/>
    </location>
</feature>
<protein>
    <submittedName>
        <fullName evidence="8">EmrB/QacA subfamily drug resistance transporter</fullName>
    </submittedName>
</protein>
<feature type="domain" description="Major facilitator superfamily (MFS) profile" evidence="7">
    <location>
        <begin position="18"/>
        <end position="514"/>
    </location>
</feature>
<feature type="transmembrane region" description="Helical" evidence="6">
    <location>
        <begin position="84"/>
        <end position="109"/>
    </location>
</feature>
<gene>
    <name evidence="8" type="ORF">M2280_004544</name>
</gene>
<keyword evidence="3 6" id="KW-0812">Transmembrane</keyword>
<feature type="transmembrane region" description="Helical" evidence="6">
    <location>
        <begin position="410"/>
        <end position="427"/>
    </location>
</feature>
<proteinExistence type="predicted"/>
<reference evidence="8 9" key="1">
    <citation type="submission" date="2023-04" db="EMBL/GenBank/DDBJ databases">
        <title>Forest soil microbial communities from Buena Vista Peninsula, Colon Province, Panama.</title>
        <authorList>
            <person name="Bouskill N."/>
        </authorList>
    </citation>
    <scope>NUCLEOTIDE SEQUENCE [LARGE SCALE GENOMIC DNA]</scope>
    <source>
        <strain evidence="8 9">CFH S0262</strain>
    </source>
</reference>
<evidence type="ECO:0000256" key="3">
    <source>
        <dbReference type="ARBA" id="ARBA00022692"/>
    </source>
</evidence>
<keyword evidence="2" id="KW-0813">Transport</keyword>
<feature type="transmembrane region" description="Helical" evidence="6">
    <location>
        <begin position="363"/>
        <end position="389"/>
    </location>
</feature>
<dbReference type="InterPro" id="IPR036259">
    <property type="entry name" value="MFS_trans_sf"/>
</dbReference>
<organism evidence="8 9">
    <name type="scientific">Prescottella agglutinans</name>
    <dbReference type="NCBI Taxonomy" id="1644129"/>
    <lineage>
        <taxon>Bacteria</taxon>
        <taxon>Bacillati</taxon>
        <taxon>Actinomycetota</taxon>
        <taxon>Actinomycetes</taxon>
        <taxon>Mycobacteriales</taxon>
        <taxon>Nocardiaceae</taxon>
        <taxon>Prescottella</taxon>
    </lineage>
</organism>
<dbReference type="CDD" id="cd17321">
    <property type="entry name" value="MFS_MMR_MDR_like"/>
    <property type="match status" value="1"/>
</dbReference>
<feature type="transmembrane region" description="Helical" evidence="6">
    <location>
        <begin position="53"/>
        <end position="72"/>
    </location>
</feature>
<dbReference type="Proteomes" id="UP001160334">
    <property type="component" value="Unassembled WGS sequence"/>
</dbReference>
<keyword evidence="5 6" id="KW-0472">Membrane</keyword>
<dbReference type="PROSITE" id="PS50850">
    <property type="entry name" value="MFS"/>
    <property type="match status" value="1"/>
</dbReference>
<feature type="transmembrane region" description="Helical" evidence="6">
    <location>
        <begin position="236"/>
        <end position="255"/>
    </location>
</feature>
<evidence type="ECO:0000256" key="5">
    <source>
        <dbReference type="ARBA" id="ARBA00023136"/>
    </source>
</evidence>
<dbReference type="Gene3D" id="1.20.1250.20">
    <property type="entry name" value="MFS general substrate transporter like domains"/>
    <property type="match status" value="1"/>
</dbReference>
<evidence type="ECO:0000256" key="6">
    <source>
        <dbReference type="SAM" id="Phobius"/>
    </source>
</evidence>
<dbReference type="SUPFAM" id="SSF103473">
    <property type="entry name" value="MFS general substrate transporter"/>
    <property type="match status" value="1"/>
</dbReference>
<feature type="transmembrane region" description="Helical" evidence="6">
    <location>
        <begin position="309"/>
        <end position="330"/>
    </location>
</feature>
<dbReference type="Gene3D" id="1.20.1720.10">
    <property type="entry name" value="Multidrug resistance protein D"/>
    <property type="match status" value="1"/>
</dbReference>
<accession>A0ABT6MG63</accession>
<sequence>MRPGVTARSGTASGQRAALATVCAVLFLTFLDTTIVSVTLGSVQSDLHAGVVSLQWVVNAYTLVFASLMLTAGSLGDRWGRKRVMVAGIAIFCLGSVISAAASTVALLIVGRAVMGVGAAASEPGTLSVIRHVFPGRSERARALGVWAGVSGLALALGPVVGGILVGTYDWRAVFWFNLVLGVVLLIAAVRFVPESADPQPGPLDLAGFVLGSMFLGCVIYAGISGENVGYDAPSVVALFVVGAVALVAFIVVELRVRNPMLDFRYLRPPMVRSALIVAFAVYFGVFSIFFFTALYLEEVYGYSGLHAAAMFTPMAVAIVVGSVLCGSWVARSSAAVPMFVGCVIGAIGILLTRAALSGEPSFLPLTTALAVAGVGFGVAVVPLTSAVLSGVPAAHSGMAAAATNTMRQIGAVVGVAALGSLVNSHMTSDLTGRLNDLDIPANFQAIVINAIKTGAVPAGGDQQASSAYGPIVDQVIDATYKAFHAGLDTALLVSAIMIFVAAGITAVAAVRTRGTVHGGYDDVAAVPARRS</sequence>
<keyword evidence="9" id="KW-1185">Reference proteome</keyword>